<accession>A0A9W8AZN3</accession>
<comment type="caution">
    <text evidence="2">The sequence shown here is derived from an EMBL/GenBank/DDBJ whole genome shotgun (WGS) entry which is preliminary data.</text>
</comment>
<proteinExistence type="predicted"/>
<evidence type="ECO:0000256" key="1">
    <source>
        <dbReference type="SAM" id="MobiDB-lite"/>
    </source>
</evidence>
<organism evidence="2 3">
    <name type="scientific">Dimargaris verticillata</name>
    <dbReference type="NCBI Taxonomy" id="2761393"/>
    <lineage>
        <taxon>Eukaryota</taxon>
        <taxon>Fungi</taxon>
        <taxon>Fungi incertae sedis</taxon>
        <taxon>Zoopagomycota</taxon>
        <taxon>Kickxellomycotina</taxon>
        <taxon>Dimargaritomycetes</taxon>
        <taxon>Dimargaritales</taxon>
        <taxon>Dimargaritaceae</taxon>
        <taxon>Dimargaris</taxon>
    </lineage>
</organism>
<keyword evidence="3" id="KW-1185">Reference proteome</keyword>
<dbReference type="Proteomes" id="UP001151582">
    <property type="component" value="Unassembled WGS sequence"/>
</dbReference>
<gene>
    <name evidence="2" type="ORF">H4R34_004970</name>
</gene>
<evidence type="ECO:0000313" key="3">
    <source>
        <dbReference type="Proteomes" id="UP001151582"/>
    </source>
</evidence>
<reference evidence="2" key="1">
    <citation type="submission" date="2022-07" db="EMBL/GenBank/DDBJ databases">
        <title>Phylogenomic reconstructions and comparative analyses of Kickxellomycotina fungi.</title>
        <authorList>
            <person name="Reynolds N.K."/>
            <person name="Stajich J.E."/>
            <person name="Barry K."/>
            <person name="Grigoriev I.V."/>
            <person name="Crous P."/>
            <person name="Smith M.E."/>
        </authorList>
    </citation>
    <scope>NUCLEOTIDE SEQUENCE</scope>
    <source>
        <strain evidence="2">RSA 567</strain>
    </source>
</reference>
<protein>
    <submittedName>
        <fullName evidence="2">Uncharacterized protein</fullName>
    </submittedName>
</protein>
<evidence type="ECO:0000313" key="2">
    <source>
        <dbReference type="EMBL" id="KAJ1973745.1"/>
    </source>
</evidence>
<dbReference type="OrthoDB" id="5642056at2759"/>
<feature type="region of interest" description="Disordered" evidence="1">
    <location>
        <begin position="1"/>
        <end position="32"/>
    </location>
</feature>
<sequence>MVYSTPLQSYDSSAAESLPTPPPSELSTEPRRTVRFNLNTTTVHLTHSSSEYDRTSDDCPPDFLSLGSRAVFADRPWFSCDFDLKWKDGRPSV</sequence>
<dbReference type="EMBL" id="JANBQB010000765">
    <property type="protein sequence ID" value="KAJ1973745.1"/>
    <property type="molecule type" value="Genomic_DNA"/>
</dbReference>
<dbReference type="AlphaFoldDB" id="A0A9W8AZN3"/>
<name>A0A9W8AZN3_9FUNG</name>
<feature type="compositionally biased region" description="Polar residues" evidence="1">
    <location>
        <begin position="1"/>
        <end position="11"/>
    </location>
</feature>